<dbReference type="EMBL" id="JH767650">
    <property type="protein sequence ID" value="EON69977.1"/>
    <property type="molecule type" value="Genomic_DNA"/>
</dbReference>
<dbReference type="SUPFAM" id="SSF55729">
    <property type="entry name" value="Acyl-CoA N-acyltransferases (Nat)"/>
    <property type="match status" value="1"/>
</dbReference>
<evidence type="ECO:0000256" key="3">
    <source>
        <dbReference type="ARBA" id="ARBA00038502"/>
    </source>
</evidence>
<dbReference type="InterPro" id="IPR000182">
    <property type="entry name" value="GNAT_dom"/>
</dbReference>
<dbReference type="OMA" id="GMSISHE"/>
<dbReference type="PANTHER" id="PTHR43792:SF8">
    <property type="entry name" value="[RIBOSOMAL PROTEIN US5]-ALANINE N-ACETYLTRANSFERASE"/>
    <property type="match status" value="1"/>
</dbReference>
<dbReference type="Proteomes" id="UP000016924">
    <property type="component" value="Unassembled WGS sequence"/>
</dbReference>
<dbReference type="Pfam" id="PF13302">
    <property type="entry name" value="Acetyltransf_3"/>
    <property type="match status" value="1"/>
</dbReference>
<dbReference type="eggNOG" id="ENOG502SEGQ">
    <property type="taxonomic scope" value="Eukaryota"/>
</dbReference>
<keyword evidence="2" id="KW-0012">Acyltransferase</keyword>
<protein>
    <recommendedName>
        <fullName evidence="4">N-acetyltransferase domain-containing protein</fullName>
    </recommendedName>
</protein>
<keyword evidence="6" id="KW-1185">Reference proteome</keyword>
<keyword evidence="1" id="KW-0808">Transferase</keyword>
<dbReference type="GeneID" id="19906553"/>
<dbReference type="AlphaFoldDB" id="R7Z739"/>
<dbReference type="InterPro" id="IPR051531">
    <property type="entry name" value="N-acetyltransferase"/>
</dbReference>
<sequence>MHVQTDRLTLREFSTSDVPSVYALESLPEVVRYQTWPPRTLAEASSVVHEIIATRSESPRQHVELAVELHDGAFLGLVGAWIDGGKASLWFAVMPEAWGRGYATEAMRAFIPLLGNVRLEIECDPRNTGSWKLAERLGFVRESLTERAEEVKGEWVDTVVYMMAAWSRAENVVGHRTGTGG</sequence>
<reference evidence="6" key="1">
    <citation type="submission" date="2012-06" db="EMBL/GenBank/DDBJ databases">
        <title>The genome sequence of Coniosporium apollinis CBS 100218.</title>
        <authorList>
            <consortium name="The Broad Institute Genome Sequencing Platform"/>
            <person name="Cuomo C."/>
            <person name="Gorbushina A."/>
            <person name="Noack S."/>
            <person name="Walker B."/>
            <person name="Young S.K."/>
            <person name="Zeng Q."/>
            <person name="Gargeya S."/>
            <person name="Fitzgerald M."/>
            <person name="Haas B."/>
            <person name="Abouelleil A."/>
            <person name="Alvarado L."/>
            <person name="Arachchi H.M."/>
            <person name="Berlin A.M."/>
            <person name="Chapman S.B."/>
            <person name="Goldberg J."/>
            <person name="Griggs A."/>
            <person name="Gujja S."/>
            <person name="Hansen M."/>
            <person name="Howarth C."/>
            <person name="Imamovic A."/>
            <person name="Larimer J."/>
            <person name="McCowan C."/>
            <person name="Montmayeur A."/>
            <person name="Murphy C."/>
            <person name="Neiman D."/>
            <person name="Pearson M."/>
            <person name="Priest M."/>
            <person name="Roberts A."/>
            <person name="Saif S."/>
            <person name="Shea T."/>
            <person name="Sisk P."/>
            <person name="Sykes S."/>
            <person name="Wortman J."/>
            <person name="Nusbaum C."/>
            <person name="Birren B."/>
        </authorList>
    </citation>
    <scope>NUCLEOTIDE SEQUENCE [LARGE SCALE GENOMIC DNA]</scope>
    <source>
        <strain evidence="6">CBS 100218</strain>
    </source>
</reference>
<dbReference type="PROSITE" id="PS51186">
    <property type="entry name" value="GNAT"/>
    <property type="match status" value="1"/>
</dbReference>
<dbReference type="HOGENOM" id="CLU_013985_3_6_1"/>
<dbReference type="STRING" id="1168221.R7Z739"/>
<accession>R7Z739</accession>
<evidence type="ECO:0000313" key="5">
    <source>
        <dbReference type="EMBL" id="EON69977.1"/>
    </source>
</evidence>
<organism evidence="5 6">
    <name type="scientific">Coniosporium apollinis (strain CBS 100218)</name>
    <name type="common">Rock-inhabiting black yeast</name>
    <dbReference type="NCBI Taxonomy" id="1168221"/>
    <lineage>
        <taxon>Eukaryota</taxon>
        <taxon>Fungi</taxon>
        <taxon>Dikarya</taxon>
        <taxon>Ascomycota</taxon>
        <taxon>Pezizomycotina</taxon>
        <taxon>Dothideomycetes</taxon>
        <taxon>Dothideomycetes incertae sedis</taxon>
        <taxon>Coniosporium</taxon>
    </lineage>
</organism>
<comment type="similarity">
    <text evidence="3">Belongs to the acetyltransferase family. RimJ subfamily.</text>
</comment>
<evidence type="ECO:0000259" key="4">
    <source>
        <dbReference type="PROSITE" id="PS51186"/>
    </source>
</evidence>
<feature type="domain" description="N-acetyltransferase" evidence="4">
    <location>
        <begin position="8"/>
        <end position="167"/>
    </location>
</feature>
<dbReference type="Gene3D" id="3.40.630.30">
    <property type="match status" value="1"/>
</dbReference>
<dbReference type="OrthoDB" id="630895at2759"/>
<dbReference type="GO" id="GO:0016747">
    <property type="term" value="F:acyltransferase activity, transferring groups other than amino-acyl groups"/>
    <property type="evidence" value="ECO:0007669"/>
    <property type="project" value="InterPro"/>
</dbReference>
<dbReference type="PANTHER" id="PTHR43792">
    <property type="entry name" value="GNAT FAMILY, PUTATIVE (AFU_ORTHOLOGUE AFUA_3G00765)-RELATED-RELATED"/>
    <property type="match status" value="1"/>
</dbReference>
<evidence type="ECO:0000256" key="1">
    <source>
        <dbReference type="ARBA" id="ARBA00022679"/>
    </source>
</evidence>
<dbReference type="RefSeq" id="XP_007785294.1">
    <property type="nucleotide sequence ID" value="XM_007787104.1"/>
</dbReference>
<evidence type="ECO:0000313" key="6">
    <source>
        <dbReference type="Proteomes" id="UP000016924"/>
    </source>
</evidence>
<proteinExistence type="inferred from homology"/>
<gene>
    <name evidence="5" type="ORF">W97_09242</name>
</gene>
<dbReference type="InterPro" id="IPR016181">
    <property type="entry name" value="Acyl_CoA_acyltransferase"/>
</dbReference>
<evidence type="ECO:0000256" key="2">
    <source>
        <dbReference type="ARBA" id="ARBA00023315"/>
    </source>
</evidence>
<name>R7Z739_CONA1</name>